<dbReference type="EMBL" id="CP040098">
    <property type="protein sequence ID" value="QCQ23209.1"/>
    <property type="molecule type" value="Genomic_DNA"/>
</dbReference>
<proteinExistence type="predicted"/>
<evidence type="ECO:0008006" key="3">
    <source>
        <dbReference type="Google" id="ProtNLM"/>
    </source>
</evidence>
<dbReference type="Proteomes" id="UP000298602">
    <property type="component" value="Chromosome"/>
</dbReference>
<dbReference type="AlphaFoldDB" id="A0A4P8L5F7"/>
<reference evidence="1 2" key="1">
    <citation type="submission" date="2019-05" db="EMBL/GenBank/DDBJ databases">
        <title>The Complete Genome Sequence of the n-alkane-degrading Desulfoglaeba alkanexedens ALDC reveals multiple alkylsuccinate synthase gene clusters.</title>
        <authorList>
            <person name="Callaghan A.V."/>
            <person name="Davidova I.A."/>
            <person name="Duncan K.E."/>
            <person name="Morris B."/>
            <person name="McInerney M.J."/>
        </authorList>
    </citation>
    <scope>NUCLEOTIDE SEQUENCE [LARGE SCALE GENOMIC DNA]</scope>
    <source>
        <strain evidence="1 2">ALDC</strain>
    </source>
</reference>
<evidence type="ECO:0000313" key="2">
    <source>
        <dbReference type="Proteomes" id="UP000298602"/>
    </source>
</evidence>
<dbReference type="OrthoDB" id="5510326at2"/>
<reference evidence="1 2" key="2">
    <citation type="submission" date="2019-05" db="EMBL/GenBank/DDBJ databases">
        <authorList>
            <person name="Suflita J.M."/>
            <person name="Marks C.R."/>
        </authorList>
    </citation>
    <scope>NUCLEOTIDE SEQUENCE [LARGE SCALE GENOMIC DNA]</scope>
    <source>
        <strain evidence="1 2">ALDC</strain>
    </source>
</reference>
<accession>A0A4P8L5F7</accession>
<dbReference type="NCBIfam" id="TIGR03984">
    <property type="entry name" value="CRISPR-associated protein Csx19"/>
    <property type="match status" value="1"/>
</dbReference>
<dbReference type="KEGG" id="dax:FDQ92_14135"/>
<keyword evidence="2" id="KW-1185">Reference proteome</keyword>
<name>A0A4P8L5F7_9BACT</name>
<sequence length="198" mass="22551">MNRLEGCTIEPLNPETCRAVLEWVAGGPTPAGFDRCLIWLLAHCRDGVTWGRRENSSWPLSATPFPDLCPAVSADNLLEMRLFGKREEIMIWRSEEEFLGRRLVDEPQQSEDSPLRPHDETRILSGDRLLEGPKDGFSRVKTAAGTQQAVPLECTESDFKDGWWPLRLSVRHYFEQEPHTGAVRVAASRLVHLFKEVR</sequence>
<organism evidence="1 2">
    <name type="scientific">Desulfoglaeba alkanexedens ALDC</name>
    <dbReference type="NCBI Taxonomy" id="980445"/>
    <lineage>
        <taxon>Bacteria</taxon>
        <taxon>Pseudomonadati</taxon>
        <taxon>Thermodesulfobacteriota</taxon>
        <taxon>Syntrophobacteria</taxon>
        <taxon>Syntrophobacterales</taxon>
        <taxon>Syntrophobacteraceae</taxon>
        <taxon>Desulfoglaeba</taxon>
    </lineage>
</organism>
<dbReference type="InterPro" id="IPR023815">
    <property type="entry name" value="CRISPR-assoc_Csx19"/>
</dbReference>
<protein>
    <recommendedName>
        <fullName evidence="3">TIGR03984 family CRISPR-associated protein</fullName>
    </recommendedName>
</protein>
<gene>
    <name evidence="1" type="ORF">FDQ92_14135</name>
</gene>
<evidence type="ECO:0000313" key="1">
    <source>
        <dbReference type="EMBL" id="QCQ23209.1"/>
    </source>
</evidence>
<dbReference type="RefSeq" id="WP_137425489.1">
    <property type="nucleotide sequence ID" value="NZ_CP040098.1"/>
</dbReference>